<sequence>MTHVLVVEDEVSIANALKAFLKHEGFECTVLHSALDVTEIVKRYKPDLVVLDIMLPGGDGLEICKELREQTNAPIILLTARASEKDRLIGLQAGADDYVCKPFSAPELVLRIKAILRRAAPNVDICNSSNALVLDSERQQARFNKSAVDLTKVEYLLLQTFLSTPNRIYSRSQLMSIIYSDNRVVSDRTVDSHVSKLRKKIQSISEEFELIIAVYGSGYKYAPIDH</sequence>
<protein>
    <submittedName>
        <fullName evidence="10">Response regulator</fullName>
    </submittedName>
</protein>
<organism evidence="10 11">
    <name type="scientific">Glaciecola siphonariae</name>
    <dbReference type="NCBI Taxonomy" id="521012"/>
    <lineage>
        <taxon>Bacteria</taxon>
        <taxon>Pseudomonadati</taxon>
        <taxon>Pseudomonadota</taxon>
        <taxon>Gammaproteobacteria</taxon>
        <taxon>Alteromonadales</taxon>
        <taxon>Alteromonadaceae</taxon>
        <taxon>Glaciecola</taxon>
    </lineage>
</organism>
<dbReference type="InterPro" id="IPR001789">
    <property type="entry name" value="Sig_transdc_resp-reg_receiver"/>
</dbReference>
<comment type="caution">
    <text evidence="10">The sequence shown here is derived from an EMBL/GenBank/DDBJ whole genome shotgun (WGS) entry which is preliminary data.</text>
</comment>
<keyword evidence="3" id="KW-0805">Transcription regulation</keyword>
<evidence type="ECO:0000313" key="10">
    <source>
        <dbReference type="EMBL" id="MFC4700237.1"/>
    </source>
</evidence>
<evidence type="ECO:0000313" key="11">
    <source>
        <dbReference type="Proteomes" id="UP001595897"/>
    </source>
</evidence>
<evidence type="ECO:0000256" key="4">
    <source>
        <dbReference type="ARBA" id="ARBA00023125"/>
    </source>
</evidence>
<keyword evidence="11" id="KW-1185">Reference proteome</keyword>
<keyword evidence="5" id="KW-0804">Transcription</keyword>
<evidence type="ECO:0000259" key="9">
    <source>
        <dbReference type="PROSITE" id="PS51755"/>
    </source>
</evidence>
<feature type="DNA-binding region" description="OmpR/PhoB-type" evidence="7">
    <location>
        <begin position="123"/>
        <end position="223"/>
    </location>
</feature>
<dbReference type="Gene3D" id="1.10.10.10">
    <property type="entry name" value="Winged helix-like DNA-binding domain superfamily/Winged helix DNA-binding domain"/>
    <property type="match status" value="1"/>
</dbReference>
<dbReference type="EMBL" id="JBHSGU010000002">
    <property type="protein sequence ID" value="MFC4700237.1"/>
    <property type="molecule type" value="Genomic_DNA"/>
</dbReference>
<dbReference type="PROSITE" id="PS51755">
    <property type="entry name" value="OMPR_PHOB"/>
    <property type="match status" value="1"/>
</dbReference>
<dbReference type="SMART" id="SM00448">
    <property type="entry name" value="REC"/>
    <property type="match status" value="1"/>
</dbReference>
<gene>
    <name evidence="10" type="ORF">ACFO4O_08725</name>
</gene>
<evidence type="ECO:0000259" key="8">
    <source>
        <dbReference type="PROSITE" id="PS50110"/>
    </source>
</evidence>
<name>A0ABV9LUP4_9ALTE</name>
<keyword evidence="1 6" id="KW-0597">Phosphoprotein</keyword>
<keyword evidence="2" id="KW-0902">Two-component regulatory system</keyword>
<reference evidence="11" key="1">
    <citation type="journal article" date="2019" name="Int. J. Syst. Evol. Microbiol.">
        <title>The Global Catalogue of Microorganisms (GCM) 10K type strain sequencing project: providing services to taxonomists for standard genome sequencing and annotation.</title>
        <authorList>
            <consortium name="The Broad Institute Genomics Platform"/>
            <consortium name="The Broad Institute Genome Sequencing Center for Infectious Disease"/>
            <person name="Wu L."/>
            <person name="Ma J."/>
        </authorList>
    </citation>
    <scope>NUCLEOTIDE SEQUENCE [LARGE SCALE GENOMIC DNA]</scope>
    <source>
        <strain evidence="11">KACC 12507</strain>
    </source>
</reference>
<evidence type="ECO:0000256" key="7">
    <source>
        <dbReference type="PROSITE-ProRule" id="PRU01091"/>
    </source>
</evidence>
<evidence type="ECO:0000256" key="1">
    <source>
        <dbReference type="ARBA" id="ARBA00022553"/>
    </source>
</evidence>
<dbReference type="Pfam" id="PF00072">
    <property type="entry name" value="Response_reg"/>
    <property type="match status" value="1"/>
</dbReference>
<keyword evidence="4 7" id="KW-0238">DNA-binding</keyword>
<dbReference type="InterPro" id="IPR001867">
    <property type="entry name" value="OmpR/PhoB-type_DNA-bd"/>
</dbReference>
<dbReference type="InterPro" id="IPR036388">
    <property type="entry name" value="WH-like_DNA-bd_sf"/>
</dbReference>
<evidence type="ECO:0000256" key="6">
    <source>
        <dbReference type="PROSITE-ProRule" id="PRU00169"/>
    </source>
</evidence>
<evidence type="ECO:0000256" key="3">
    <source>
        <dbReference type="ARBA" id="ARBA00023015"/>
    </source>
</evidence>
<evidence type="ECO:0000256" key="5">
    <source>
        <dbReference type="ARBA" id="ARBA00023163"/>
    </source>
</evidence>
<dbReference type="SUPFAM" id="SSF52172">
    <property type="entry name" value="CheY-like"/>
    <property type="match status" value="1"/>
</dbReference>
<dbReference type="PROSITE" id="PS50110">
    <property type="entry name" value="RESPONSE_REGULATORY"/>
    <property type="match status" value="1"/>
</dbReference>
<dbReference type="Pfam" id="PF00486">
    <property type="entry name" value="Trans_reg_C"/>
    <property type="match status" value="1"/>
</dbReference>
<dbReference type="Gene3D" id="6.10.250.690">
    <property type="match status" value="1"/>
</dbReference>
<feature type="domain" description="Response regulatory" evidence="8">
    <location>
        <begin position="3"/>
        <end position="116"/>
    </location>
</feature>
<evidence type="ECO:0000256" key="2">
    <source>
        <dbReference type="ARBA" id="ARBA00023012"/>
    </source>
</evidence>
<feature type="domain" description="OmpR/PhoB-type" evidence="9">
    <location>
        <begin position="123"/>
        <end position="223"/>
    </location>
</feature>
<dbReference type="InterPro" id="IPR039420">
    <property type="entry name" value="WalR-like"/>
</dbReference>
<dbReference type="SMART" id="SM00862">
    <property type="entry name" value="Trans_reg_C"/>
    <property type="match status" value="1"/>
</dbReference>
<dbReference type="PANTHER" id="PTHR48111:SF4">
    <property type="entry name" value="DNA-BINDING DUAL TRANSCRIPTIONAL REGULATOR OMPR"/>
    <property type="match status" value="1"/>
</dbReference>
<dbReference type="Gene3D" id="3.40.50.2300">
    <property type="match status" value="1"/>
</dbReference>
<feature type="modified residue" description="4-aspartylphosphate" evidence="6">
    <location>
        <position position="52"/>
    </location>
</feature>
<dbReference type="RefSeq" id="WP_382407480.1">
    <property type="nucleotide sequence ID" value="NZ_JBHSGU010000002.1"/>
</dbReference>
<dbReference type="InterPro" id="IPR011006">
    <property type="entry name" value="CheY-like_superfamily"/>
</dbReference>
<accession>A0ABV9LUP4</accession>
<dbReference type="CDD" id="cd00383">
    <property type="entry name" value="trans_reg_C"/>
    <property type="match status" value="1"/>
</dbReference>
<proteinExistence type="predicted"/>
<dbReference type="Proteomes" id="UP001595897">
    <property type="component" value="Unassembled WGS sequence"/>
</dbReference>
<dbReference type="PANTHER" id="PTHR48111">
    <property type="entry name" value="REGULATOR OF RPOS"/>
    <property type="match status" value="1"/>
</dbReference>